<evidence type="ECO:0000256" key="6">
    <source>
        <dbReference type="ARBA" id="ARBA00023288"/>
    </source>
</evidence>
<keyword evidence="8" id="KW-0812">Transmembrane</keyword>
<evidence type="ECO:0000313" key="12">
    <source>
        <dbReference type="Proteomes" id="UP001341840"/>
    </source>
</evidence>
<name>A0ABU6ZKT1_9FABA</name>
<dbReference type="Pfam" id="PF25079">
    <property type="entry name" value="COB_C"/>
    <property type="match status" value="1"/>
</dbReference>
<dbReference type="PIRSF" id="PIRSF038122">
    <property type="entry name" value="COBRA"/>
    <property type="match status" value="1"/>
</dbReference>
<dbReference type="PANTHER" id="PTHR31673">
    <property type="entry name" value="PROTEIN COBRA"/>
    <property type="match status" value="1"/>
</dbReference>
<keyword evidence="6" id="KW-0449">Lipoprotein</keyword>
<evidence type="ECO:0000256" key="3">
    <source>
        <dbReference type="ARBA" id="ARBA00022622"/>
    </source>
</evidence>
<keyword evidence="8" id="KW-0472">Membrane</keyword>
<comment type="subcellular location">
    <subcellularLocation>
        <location evidence="1">Cell membrane</location>
        <topology evidence="1">Lipid-anchor</topology>
        <topology evidence="1">GPI-anchor</topology>
    </subcellularLocation>
</comment>
<protein>
    <recommendedName>
        <fullName evidence="7">COBRA-like protein</fullName>
    </recommendedName>
</protein>
<dbReference type="Pfam" id="PF04833">
    <property type="entry name" value="COBRA"/>
    <property type="match status" value="1"/>
</dbReference>
<keyword evidence="8" id="KW-1133">Transmembrane helix</keyword>
<evidence type="ECO:0000256" key="7">
    <source>
        <dbReference type="PIRNR" id="PIRNR038122"/>
    </source>
</evidence>
<accession>A0ABU6ZKT1</accession>
<feature type="chain" id="PRO_5046001675" description="COBRA-like protein" evidence="9">
    <location>
        <begin position="29"/>
        <end position="420"/>
    </location>
</feature>
<evidence type="ECO:0000259" key="10">
    <source>
        <dbReference type="Pfam" id="PF25079"/>
    </source>
</evidence>
<evidence type="ECO:0000313" key="11">
    <source>
        <dbReference type="EMBL" id="MED6222550.1"/>
    </source>
</evidence>
<dbReference type="EMBL" id="JASCZI010272514">
    <property type="protein sequence ID" value="MED6222550.1"/>
    <property type="molecule type" value="Genomic_DNA"/>
</dbReference>
<feature type="transmembrane region" description="Helical" evidence="8">
    <location>
        <begin position="400"/>
        <end position="419"/>
    </location>
</feature>
<evidence type="ECO:0000256" key="4">
    <source>
        <dbReference type="ARBA" id="ARBA00022729"/>
    </source>
</evidence>
<keyword evidence="12" id="KW-1185">Reference proteome</keyword>
<dbReference type="PANTHER" id="PTHR31673:SF38">
    <property type="entry name" value="COBRA-LIKE PROTEIN"/>
    <property type="match status" value="1"/>
</dbReference>
<dbReference type="Proteomes" id="UP001341840">
    <property type="component" value="Unassembled WGS sequence"/>
</dbReference>
<gene>
    <name evidence="11" type="primary">COBL4_8</name>
    <name evidence="11" type="ORF">PIB30_065511</name>
</gene>
<keyword evidence="4 9" id="KW-0732">Signal</keyword>
<proteinExistence type="inferred from homology"/>
<sequence>MEFDNGGKLIKLVTLAAICFMILSQADAFDPLDPTGNVTIRWDIMSWTSDGYMATVTVLNFQQYRTIMNPGWTIGWTWAKKEIIWAMMGAQATEQGDCAKFKLKIPHSCKRNPQVVDLMPGAPFNMQYNNCCKGGVLTSWGQDPAGAVSAFQIGVGLSGTSNKTVKLPKNFKLLVSWNVTCTYSQFLASKNPSCCVSLSSFYNDKVTPCPTCACGCQNNGTCVTKESKLLQEQADERIKTKKSDMTPKPLLQCTHHLCHVRVHWHIKDNYQDYWRVKIAIINFDFRLNYTLWNLVIQHPNLNNVTQVYSFEYMPLLPYEAINDTGMFYGLKYYNDLLMENGPKGNVQSEILMKKDKNTFTLKNGWAFPRRVYFNGEECMLPPPDSYPFLPNSAHRLPIRASSIASGAIFALFFHLVLILL</sequence>
<dbReference type="InterPro" id="IPR056900">
    <property type="entry name" value="COB_C"/>
</dbReference>
<reference evidence="11 12" key="1">
    <citation type="journal article" date="2023" name="Plants (Basel)">
        <title>Bridging the Gap: Combining Genomics and Transcriptomics Approaches to Understand Stylosanthes scabra, an Orphan Legume from the Brazilian Caatinga.</title>
        <authorList>
            <person name="Ferreira-Neto J.R.C."/>
            <person name="da Silva M.D."/>
            <person name="Binneck E."/>
            <person name="de Melo N.F."/>
            <person name="da Silva R.H."/>
            <person name="de Melo A.L.T.M."/>
            <person name="Pandolfi V."/>
            <person name="Bustamante F.O."/>
            <person name="Brasileiro-Vidal A.C."/>
            <person name="Benko-Iseppon A.M."/>
        </authorList>
    </citation>
    <scope>NUCLEOTIDE SEQUENCE [LARGE SCALE GENOMIC DNA]</scope>
    <source>
        <tissue evidence="11">Leaves</tissue>
    </source>
</reference>
<comment type="caution">
    <text evidence="11">The sequence shown here is derived from an EMBL/GenBank/DDBJ whole genome shotgun (WGS) entry which is preliminary data.</text>
</comment>
<keyword evidence="3" id="KW-0336">GPI-anchor</keyword>
<keyword evidence="5" id="KW-0325">Glycoprotein</keyword>
<evidence type="ECO:0000256" key="5">
    <source>
        <dbReference type="ARBA" id="ARBA00023180"/>
    </source>
</evidence>
<organism evidence="11 12">
    <name type="scientific">Stylosanthes scabra</name>
    <dbReference type="NCBI Taxonomy" id="79078"/>
    <lineage>
        <taxon>Eukaryota</taxon>
        <taxon>Viridiplantae</taxon>
        <taxon>Streptophyta</taxon>
        <taxon>Embryophyta</taxon>
        <taxon>Tracheophyta</taxon>
        <taxon>Spermatophyta</taxon>
        <taxon>Magnoliopsida</taxon>
        <taxon>eudicotyledons</taxon>
        <taxon>Gunneridae</taxon>
        <taxon>Pentapetalae</taxon>
        <taxon>rosids</taxon>
        <taxon>fabids</taxon>
        <taxon>Fabales</taxon>
        <taxon>Fabaceae</taxon>
        <taxon>Papilionoideae</taxon>
        <taxon>50 kb inversion clade</taxon>
        <taxon>dalbergioids sensu lato</taxon>
        <taxon>Dalbergieae</taxon>
        <taxon>Pterocarpus clade</taxon>
        <taxon>Stylosanthes</taxon>
    </lineage>
</organism>
<evidence type="ECO:0000256" key="1">
    <source>
        <dbReference type="ARBA" id="ARBA00004609"/>
    </source>
</evidence>
<evidence type="ECO:0000256" key="2">
    <source>
        <dbReference type="ARBA" id="ARBA00005507"/>
    </source>
</evidence>
<feature type="signal peptide" evidence="9">
    <location>
        <begin position="1"/>
        <end position="28"/>
    </location>
</feature>
<comment type="similarity">
    <text evidence="2 7">Belongs to the COBRA family.</text>
</comment>
<dbReference type="InterPro" id="IPR006918">
    <property type="entry name" value="COBRA_pln"/>
</dbReference>
<evidence type="ECO:0000256" key="8">
    <source>
        <dbReference type="SAM" id="Phobius"/>
    </source>
</evidence>
<evidence type="ECO:0000256" key="9">
    <source>
        <dbReference type="SAM" id="SignalP"/>
    </source>
</evidence>
<feature type="domain" description="COBRA C-terminal" evidence="10">
    <location>
        <begin position="193"/>
        <end position="387"/>
    </location>
</feature>